<dbReference type="AlphaFoldDB" id="A0AAE0EHX8"/>
<evidence type="ECO:0000313" key="3">
    <source>
        <dbReference type="Proteomes" id="UP001281410"/>
    </source>
</evidence>
<accession>A0AAE0EHX8</accession>
<dbReference type="Proteomes" id="UP001281410">
    <property type="component" value="Unassembled WGS sequence"/>
</dbReference>
<sequence length="111" mass="12205">MLGLSFVGSDHACTLISADHLAPHLDFKNWASIFGLIEDRFGSSIAQNDRLPCANRVNHGKKLLEENNNYPDVKTSLSSSSLIDNGGLDYVDDYEDDDDDNDKENGDTGKD</sequence>
<feature type="compositionally biased region" description="Acidic residues" evidence="1">
    <location>
        <begin position="90"/>
        <end position="102"/>
    </location>
</feature>
<feature type="compositionally biased region" description="Polar residues" evidence="1">
    <location>
        <begin position="68"/>
        <end position="83"/>
    </location>
</feature>
<reference evidence="2" key="1">
    <citation type="journal article" date="2023" name="Plant J.">
        <title>Genome sequences and population genomics provide insights into the demographic history, inbreeding, and mutation load of two 'living fossil' tree species of Dipteronia.</title>
        <authorList>
            <person name="Feng Y."/>
            <person name="Comes H.P."/>
            <person name="Chen J."/>
            <person name="Zhu S."/>
            <person name="Lu R."/>
            <person name="Zhang X."/>
            <person name="Li P."/>
            <person name="Qiu J."/>
            <person name="Olsen K.M."/>
            <person name="Qiu Y."/>
        </authorList>
    </citation>
    <scope>NUCLEOTIDE SEQUENCE</scope>
    <source>
        <strain evidence="2">NBL</strain>
    </source>
</reference>
<protein>
    <submittedName>
        <fullName evidence="2">Uncharacterized protein</fullName>
    </submittedName>
</protein>
<gene>
    <name evidence="2" type="ORF">Dsin_000595</name>
</gene>
<feature type="region of interest" description="Disordered" evidence="1">
    <location>
        <begin position="68"/>
        <end position="111"/>
    </location>
</feature>
<proteinExistence type="predicted"/>
<organism evidence="2 3">
    <name type="scientific">Dipteronia sinensis</name>
    <dbReference type="NCBI Taxonomy" id="43782"/>
    <lineage>
        <taxon>Eukaryota</taxon>
        <taxon>Viridiplantae</taxon>
        <taxon>Streptophyta</taxon>
        <taxon>Embryophyta</taxon>
        <taxon>Tracheophyta</taxon>
        <taxon>Spermatophyta</taxon>
        <taxon>Magnoliopsida</taxon>
        <taxon>eudicotyledons</taxon>
        <taxon>Gunneridae</taxon>
        <taxon>Pentapetalae</taxon>
        <taxon>rosids</taxon>
        <taxon>malvids</taxon>
        <taxon>Sapindales</taxon>
        <taxon>Sapindaceae</taxon>
        <taxon>Hippocastanoideae</taxon>
        <taxon>Acereae</taxon>
        <taxon>Dipteronia</taxon>
    </lineage>
</organism>
<keyword evidence="3" id="KW-1185">Reference proteome</keyword>
<name>A0AAE0EHX8_9ROSI</name>
<evidence type="ECO:0000313" key="2">
    <source>
        <dbReference type="EMBL" id="KAK3228714.1"/>
    </source>
</evidence>
<dbReference type="EMBL" id="JANJYJ010000001">
    <property type="protein sequence ID" value="KAK3228714.1"/>
    <property type="molecule type" value="Genomic_DNA"/>
</dbReference>
<evidence type="ECO:0000256" key="1">
    <source>
        <dbReference type="SAM" id="MobiDB-lite"/>
    </source>
</evidence>
<comment type="caution">
    <text evidence="2">The sequence shown here is derived from an EMBL/GenBank/DDBJ whole genome shotgun (WGS) entry which is preliminary data.</text>
</comment>